<evidence type="ECO:0000313" key="2">
    <source>
        <dbReference type="EMBL" id="OHT13571.1"/>
    </source>
</evidence>
<keyword evidence="1" id="KW-0175">Coiled coil</keyword>
<proteinExistence type="predicted"/>
<dbReference type="AlphaFoldDB" id="A0A1J4KQP1"/>
<gene>
    <name evidence="2" type="ORF">TRFO_03327</name>
</gene>
<comment type="caution">
    <text evidence="2">The sequence shown here is derived from an EMBL/GenBank/DDBJ whole genome shotgun (WGS) entry which is preliminary data.</text>
</comment>
<dbReference type="VEuPathDB" id="TrichDB:TRFO_03327"/>
<dbReference type="RefSeq" id="XP_068366707.1">
    <property type="nucleotide sequence ID" value="XM_068491222.1"/>
</dbReference>
<dbReference type="Proteomes" id="UP000179807">
    <property type="component" value="Unassembled WGS sequence"/>
</dbReference>
<accession>A0A1J4KQP1</accession>
<feature type="coiled-coil region" evidence="1">
    <location>
        <begin position="114"/>
        <end position="169"/>
    </location>
</feature>
<evidence type="ECO:0000313" key="3">
    <source>
        <dbReference type="Proteomes" id="UP000179807"/>
    </source>
</evidence>
<protein>
    <submittedName>
        <fullName evidence="2">Uncharacterized protein</fullName>
    </submittedName>
</protein>
<keyword evidence="3" id="KW-1185">Reference proteome</keyword>
<dbReference type="GeneID" id="94825926"/>
<evidence type="ECO:0000256" key="1">
    <source>
        <dbReference type="SAM" id="Coils"/>
    </source>
</evidence>
<dbReference type="EMBL" id="MLAK01000509">
    <property type="protein sequence ID" value="OHT13571.1"/>
    <property type="molecule type" value="Genomic_DNA"/>
</dbReference>
<reference evidence="2" key="1">
    <citation type="submission" date="2016-10" db="EMBL/GenBank/DDBJ databases">
        <authorList>
            <person name="Benchimol M."/>
            <person name="Almeida L.G."/>
            <person name="Vasconcelos A.T."/>
            <person name="Perreira-Neves A."/>
            <person name="Rosa I.A."/>
            <person name="Tasca T."/>
            <person name="Bogo M.R."/>
            <person name="de Souza W."/>
        </authorList>
    </citation>
    <scope>NUCLEOTIDE SEQUENCE [LARGE SCALE GENOMIC DNA]</scope>
    <source>
        <strain evidence="2">K</strain>
    </source>
</reference>
<sequence length="241" mass="28446">MSVSLLNLEKVHPPIHTPRFSARFRTQAVNAPAASAFKNPFFGLELNYLKQISDIESIHKPTSSRKKKVLLNVLEDIANIDYGFKNQVLYALNILKPPEKENDDLFEMTSARDIVNLRKEISEANENKKEAEDRVNKLKKRLERKEKKNQEMLDEIERMKGQLKDQNDRFAYFRKIKSEMKSLQAEYDKIFVPEDEGDDERLKKLLQENNELRKNILKLRYELDIATQVTSRLQFREELDF</sequence>
<organism evidence="2 3">
    <name type="scientific">Tritrichomonas foetus</name>
    <dbReference type="NCBI Taxonomy" id="1144522"/>
    <lineage>
        <taxon>Eukaryota</taxon>
        <taxon>Metamonada</taxon>
        <taxon>Parabasalia</taxon>
        <taxon>Tritrichomonadida</taxon>
        <taxon>Tritrichomonadidae</taxon>
        <taxon>Tritrichomonas</taxon>
    </lineage>
</organism>
<dbReference type="Gene3D" id="1.10.287.1490">
    <property type="match status" value="1"/>
</dbReference>
<name>A0A1J4KQP1_9EUKA</name>